<dbReference type="EMBL" id="CP157942">
    <property type="protein sequence ID" value="XBS67679.1"/>
    <property type="molecule type" value="Genomic_DNA"/>
</dbReference>
<accession>A0AAU7Q3X2</accession>
<dbReference type="Gene3D" id="3.50.50.60">
    <property type="entry name" value="FAD/NAD(P)-binding domain"/>
    <property type="match status" value="1"/>
</dbReference>
<dbReference type="InterPro" id="IPR036188">
    <property type="entry name" value="FAD/NAD-bd_sf"/>
</dbReference>
<protein>
    <submittedName>
        <fullName evidence="4">NAD-binding protein</fullName>
    </submittedName>
</protein>
<dbReference type="AlphaFoldDB" id="A0AAU7Q3X2"/>
<dbReference type="InterPro" id="IPR039648">
    <property type="entry name" value="DHPH_N"/>
</dbReference>
<feature type="coiled-coil region" evidence="1">
    <location>
        <begin position="391"/>
        <end position="418"/>
    </location>
</feature>
<keyword evidence="1" id="KW-0175">Coiled coil</keyword>
<proteinExistence type="predicted"/>
<gene>
    <name evidence="4" type="ORF">ABLO99_03420</name>
</gene>
<evidence type="ECO:0000313" key="4">
    <source>
        <dbReference type="EMBL" id="XBS67679.1"/>
    </source>
</evidence>
<dbReference type="Pfam" id="PF00070">
    <property type="entry name" value="Pyr_redox"/>
    <property type="match status" value="1"/>
</dbReference>
<feature type="compositionally biased region" description="Basic and acidic residues" evidence="2">
    <location>
        <begin position="625"/>
        <end position="641"/>
    </location>
</feature>
<dbReference type="SUPFAM" id="SSF51905">
    <property type="entry name" value="FAD/NAD(P)-binding domain"/>
    <property type="match status" value="1"/>
</dbReference>
<dbReference type="RefSeq" id="WP_349968290.1">
    <property type="nucleotide sequence ID" value="NZ_CP157942.1"/>
</dbReference>
<feature type="region of interest" description="Disordered" evidence="2">
    <location>
        <begin position="615"/>
        <end position="647"/>
    </location>
</feature>
<reference evidence="4" key="1">
    <citation type="submission" date="2024-06" db="EMBL/GenBank/DDBJ databases">
        <authorList>
            <person name="Dussert Y."/>
            <person name="Peccoud J."/>
            <person name="Pigeault R."/>
        </authorList>
    </citation>
    <scope>NUCLEOTIDE SEQUENCE</scope>
    <source>
        <strain evidence="4">WArc</strain>
    </source>
</reference>
<feature type="domain" description="Pyridine nucleotide-disulphide oxidoreductase N-terminal" evidence="3">
    <location>
        <begin position="10"/>
        <end position="80"/>
    </location>
</feature>
<evidence type="ECO:0000256" key="2">
    <source>
        <dbReference type="SAM" id="MobiDB-lite"/>
    </source>
</evidence>
<name>A0AAU7Q3X2_9RICK</name>
<organism evidence="4">
    <name type="scientific">Wolbachia endosymbiont of Armadillidium arcangelii</name>
    <dbReference type="NCBI Taxonomy" id="3158571"/>
    <lineage>
        <taxon>Bacteria</taxon>
        <taxon>Pseudomonadati</taxon>
        <taxon>Pseudomonadota</taxon>
        <taxon>Alphaproteobacteria</taxon>
        <taxon>Rickettsiales</taxon>
        <taxon>Anaplasmataceae</taxon>
        <taxon>Wolbachieae</taxon>
        <taxon>Wolbachia</taxon>
    </lineage>
</organism>
<evidence type="ECO:0000256" key="1">
    <source>
        <dbReference type="SAM" id="Coils"/>
    </source>
</evidence>
<evidence type="ECO:0000259" key="3">
    <source>
        <dbReference type="Pfam" id="PF00070"/>
    </source>
</evidence>
<sequence>MGKAMSNVGHVVIVGSGPVGSFMAVLTSRLGVKVTVYEKREEFTREINVKIDNGFFKEVQQIFDRLGIDSKFFEELNKDLKKSGNKIVIKNLEKKFKEEALSTGNVEYKMEKVKSFEEVDEKHKDENPIILDCTGSNSMLRTNKFGSNRDNMVTIPLQHAMYINLKAKNGKPTALHQVMKNIGDIKLADIVASKHESEVTDVTIPVFISNELAKTFDQNYPNINTNPLYPFQASNQVPDKILYPISSIISTLILKDWEVDLNSVVVKKIEINCGYAKKRSEDHYICLGDAAVNLAFFRSLNFGLEYALKFFMKLSSCYGKIEIHDLSKKETEEIKGQFRQDNPHLNPVEVHKAYGRNSYLVVTKVNRYGCFYYNATSRKTEKLTGFFGAEHKQISRELDKLNKRLDNWKYVLQEFELERDRGIKNEIKGNKHKNIRYNFLAKLISKFTVSSAVAGESIKERVYVRPLYKKNYEFFSNCFEIIKKENISGANVDKQKTIDLVAKLLNKYKESQKEVESKTLLGKTRNFFLKYIKKIKEFIISIFSDNALKKDKLLNQLANICAEDTSPVEKINAINELTKITEPFIKKDVELHFIVNLISNNILKQSGATGLMNEESALTQSQTPEQEKTALKTPEKKERTKSQSVVGTVIDNVKDSNTLQNPYKTHY</sequence>